<evidence type="ECO:0000313" key="3">
    <source>
        <dbReference type="Proteomes" id="UP000886741"/>
    </source>
</evidence>
<reference evidence="2" key="1">
    <citation type="submission" date="2020-10" db="EMBL/GenBank/DDBJ databases">
        <authorList>
            <person name="Gilroy R."/>
        </authorList>
    </citation>
    <scope>NUCLEOTIDE SEQUENCE</scope>
    <source>
        <strain evidence="2">ChiBcec16-1751</strain>
    </source>
</reference>
<accession>A0A9D1F921</accession>
<gene>
    <name evidence="2" type="ORF">IAA83_04305</name>
</gene>
<comment type="caution">
    <text evidence="2">The sequence shown here is derived from an EMBL/GenBank/DDBJ whole genome shotgun (WGS) entry which is preliminary data.</text>
</comment>
<proteinExistence type="predicted"/>
<dbReference type="InterPro" id="IPR036582">
    <property type="entry name" value="Mao_N_sf"/>
</dbReference>
<evidence type="ECO:0000259" key="1">
    <source>
        <dbReference type="Pfam" id="PF07833"/>
    </source>
</evidence>
<evidence type="ECO:0000313" key="2">
    <source>
        <dbReference type="EMBL" id="HIS64578.1"/>
    </source>
</evidence>
<dbReference type="Pfam" id="PF07833">
    <property type="entry name" value="Cu_amine_oxidN1"/>
    <property type="match status" value="1"/>
</dbReference>
<dbReference type="InterPro" id="IPR012854">
    <property type="entry name" value="Cu_amine_oxidase-like_N"/>
</dbReference>
<name>A0A9D1F921_9FIRM</name>
<sequence>MVKQLISVGLLVGTLVTAQMPSARLDVEGWRALHPEDTICGITLWPDRAEVLVNNVLVKLDHAPFVENDLLYVPLEDLAALLGDTVQVAGNTIILQTEDGPYILYAGETRVTAPDGKDYVIDHELRQFSIKRGSCPVTAATTPLLRDGTAYAPTDYVLRQQASPEYLSGYAFYPEDGFAVLDLPNLKEQMCDGFAAMTNFDELPAEQRAKVHEVGSLGITRDYYDEVEYRGDGYAIHVARLRSGEEDGWGLDGIIVAIVIDGPQCATARGLRVGDTPQRAWELYGYMSHFGYEVEHGHITRIAFNSYYTQHSIPSFWV</sequence>
<feature type="domain" description="Copper amine oxidase-like N-terminal" evidence="1">
    <location>
        <begin position="53"/>
        <end position="157"/>
    </location>
</feature>
<dbReference type="SUPFAM" id="SSF55383">
    <property type="entry name" value="Copper amine oxidase, domain N"/>
    <property type="match status" value="1"/>
</dbReference>
<dbReference type="Proteomes" id="UP000886741">
    <property type="component" value="Unassembled WGS sequence"/>
</dbReference>
<reference evidence="2" key="2">
    <citation type="journal article" date="2021" name="PeerJ">
        <title>Extensive microbial diversity within the chicken gut microbiome revealed by metagenomics and culture.</title>
        <authorList>
            <person name="Gilroy R."/>
            <person name="Ravi A."/>
            <person name="Getino M."/>
            <person name="Pursley I."/>
            <person name="Horton D.L."/>
            <person name="Alikhan N.F."/>
            <person name="Baker D."/>
            <person name="Gharbi K."/>
            <person name="Hall N."/>
            <person name="Watson M."/>
            <person name="Adriaenssens E.M."/>
            <person name="Foster-Nyarko E."/>
            <person name="Jarju S."/>
            <person name="Secka A."/>
            <person name="Antonio M."/>
            <person name="Oren A."/>
            <person name="Chaudhuri R.R."/>
            <person name="La Ragione R."/>
            <person name="Hildebrand F."/>
            <person name="Pallen M.J."/>
        </authorList>
    </citation>
    <scope>NUCLEOTIDE SEQUENCE</scope>
    <source>
        <strain evidence="2">ChiBcec16-1751</strain>
    </source>
</reference>
<organism evidence="2 3">
    <name type="scientific">Candidatus Avoscillospira avistercoris</name>
    <dbReference type="NCBI Taxonomy" id="2840707"/>
    <lineage>
        <taxon>Bacteria</taxon>
        <taxon>Bacillati</taxon>
        <taxon>Bacillota</taxon>
        <taxon>Clostridia</taxon>
        <taxon>Eubacteriales</taxon>
        <taxon>Oscillospiraceae</taxon>
        <taxon>Oscillospiraceae incertae sedis</taxon>
        <taxon>Candidatus Avoscillospira</taxon>
    </lineage>
</organism>
<dbReference type="AlphaFoldDB" id="A0A9D1F921"/>
<protein>
    <recommendedName>
        <fullName evidence="1">Copper amine oxidase-like N-terminal domain-containing protein</fullName>
    </recommendedName>
</protein>
<dbReference type="EMBL" id="DVJJ01000067">
    <property type="protein sequence ID" value="HIS64578.1"/>
    <property type="molecule type" value="Genomic_DNA"/>
</dbReference>